<name>M1W4C6_CLAP2</name>
<organism evidence="2 3">
    <name type="scientific">Claviceps purpurea (strain 20.1)</name>
    <name type="common">Ergot fungus</name>
    <name type="synonym">Sphacelia segetum</name>
    <dbReference type="NCBI Taxonomy" id="1111077"/>
    <lineage>
        <taxon>Eukaryota</taxon>
        <taxon>Fungi</taxon>
        <taxon>Dikarya</taxon>
        <taxon>Ascomycota</taxon>
        <taxon>Pezizomycotina</taxon>
        <taxon>Sordariomycetes</taxon>
        <taxon>Hypocreomycetidae</taxon>
        <taxon>Hypocreales</taxon>
        <taxon>Clavicipitaceae</taxon>
        <taxon>Claviceps</taxon>
    </lineage>
</organism>
<dbReference type="HOGENOM" id="CLU_1245229_0_0_1"/>
<protein>
    <submittedName>
        <fullName evidence="2">Uncharacterized protein</fullName>
    </submittedName>
</protein>
<dbReference type="Proteomes" id="UP000016801">
    <property type="component" value="Unassembled WGS sequence"/>
</dbReference>
<dbReference type="EMBL" id="CAGA01000012">
    <property type="protein sequence ID" value="CCE29215.1"/>
    <property type="molecule type" value="Genomic_DNA"/>
</dbReference>
<proteinExistence type="predicted"/>
<dbReference type="OrthoDB" id="4960759at2759"/>
<sequence>MPRGFISTTAADKRDLIIYFIHSPVKKVFDAEIRVLEKFAADWARGGRDVNGKLPYENMQSCDCIIVKANSHVSNLSPEEPSHITIAKNVPTMHHGLPVPLLQLDILILRPRKETDQPNIINYSAPSSASDVRLLPHGSVICKQTITQEVAPDDLEILVADIENDDLGYDVSVIPSLKGSESIVFSERFVIDSNKVCDDASAARTARGSAPGGSPKARREEV</sequence>
<accession>M1W4C6</accession>
<feature type="region of interest" description="Disordered" evidence="1">
    <location>
        <begin position="202"/>
        <end position="222"/>
    </location>
</feature>
<evidence type="ECO:0000256" key="1">
    <source>
        <dbReference type="SAM" id="MobiDB-lite"/>
    </source>
</evidence>
<dbReference type="AlphaFoldDB" id="M1W4C6"/>
<keyword evidence="3" id="KW-1185">Reference proteome</keyword>
<comment type="caution">
    <text evidence="2">The sequence shown here is derived from an EMBL/GenBank/DDBJ whole genome shotgun (WGS) entry which is preliminary data.</text>
</comment>
<evidence type="ECO:0000313" key="2">
    <source>
        <dbReference type="EMBL" id="CCE29215.1"/>
    </source>
</evidence>
<reference evidence="2 3" key="1">
    <citation type="journal article" date="2013" name="PLoS Genet.">
        <title>Plant-symbiotic fungi as chemical engineers: Multi-genome analysis of the Clavicipitaceae reveals dynamics of alkaloid loci.</title>
        <authorList>
            <person name="Schardl C.L."/>
            <person name="Young C.A."/>
            <person name="Hesse U."/>
            <person name="Amyotte S.G."/>
            <person name="Andreeva K."/>
            <person name="Calie P.J."/>
            <person name="Fleetwood D.J."/>
            <person name="Haws D.C."/>
            <person name="Moore N."/>
            <person name="Oeser B."/>
            <person name="Panaccione D.G."/>
            <person name="Schweri K.K."/>
            <person name="Voisey C.R."/>
            <person name="Farman M.L."/>
            <person name="Jaromczyk J.W."/>
            <person name="Roe B.A."/>
            <person name="O'Sullivan D.M."/>
            <person name="Scott B."/>
            <person name="Tudzynski P."/>
            <person name="An Z."/>
            <person name="Arnaoudova E.G."/>
            <person name="Bullock C.T."/>
            <person name="Charlton N.D."/>
            <person name="Chen L."/>
            <person name="Cox M."/>
            <person name="Dinkins R.D."/>
            <person name="Florea S."/>
            <person name="Glenn A.E."/>
            <person name="Gordon A."/>
            <person name="Gueldener U."/>
            <person name="Harris D.R."/>
            <person name="Hollin W."/>
            <person name="Jaromczyk J."/>
            <person name="Johnson R.D."/>
            <person name="Khan A.K."/>
            <person name="Leistner E."/>
            <person name="Leuchtmann A."/>
            <person name="Li C."/>
            <person name="Liu J."/>
            <person name="Liu J."/>
            <person name="Liu M."/>
            <person name="Mace W."/>
            <person name="Machado C."/>
            <person name="Nagabhyru P."/>
            <person name="Pan J."/>
            <person name="Schmid J."/>
            <person name="Sugawara K."/>
            <person name="Steiner U."/>
            <person name="Takach J.E."/>
            <person name="Tanaka E."/>
            <person name="Webb J.S."/>
            <person name="Wilson E.V."/>
            <person name="Wiseman J.L."/>
            <person name="Yoshida R."/>
            <person name="Zeng Z."/>
        </authorList>
    </citation>
    <scope>NUCLEOTIDE SEQUENCE [LARGE SCALE GENOMIC DNA]</scope>
    <source>
        <strain evidence="2 3">20.1</strain>
    </source>
</reference>
<dbReference type="VEuPathDB" id="FungiDB:CPUR_02908"/>
<dbReference type="eggNOG" id="ENOG502SWAY">
    <property type="taxonomic scope" value="Eukaryota"/>
</dbReference>
<evidence type="ECO:0000313" key="3">
    <source>
        <dbReference type="Proteomes" id="UP000016801"/>
    </source>
</evidence>
<gene>
    <name evidence="2" type="ORF">CPUR_02908</name>
</gene>